<name>A0A2Z6DZY2_HYDTE</name>
<reference evidence="3 4" key="1">
    <citation type="submission" date="2018-04" db="EMBL/GenBank/DDBJ databases">
        <title>Complete genome sequence of Hydrogenophilus thermoluteolus TH-1.</title>
        <authorList>
            <person name="Arai H."/>
        </authorList>
    </citation>
    <scope>NUCLEOTIDE SEQUENCE [LARGE SCALE GENOMIC DNA]</scope>
    <source>
        <strain evidence="3 4">TH-1</strain>
    </source>
</reference>
<protein>
    <submittedName>
        <fullName evidence="3">Chalcone isomerase</fullName>
    </submittedName>
</protein>
<feature type="signal peptide" evidence="1">
    <location>
        <begin position="1"/>
        <end position="22"/>
    </location>
</feature>
<dbReference type="SUPFAM" id="SSF54626">
    <property type="entry name" value="Chalcone isomerase"/>
    <property type="match status" value="1"/>
</dbReference>
<feature type="chain" id="PRO_5016299873" evidence="1">
    <location>
        <begin position="23"/>
        <end position="195"/>
    </location>
</feature>
<proteinExistence type="predicted"/>
<gene>
    <name evidence="3" type="ORF">HPTL_1562</name>
</gene>
<dbReference type="PANTHER" id="PTHR47698">
    <property type="entry name" value="FATTY-ACID-BINDING PROTEIN 3, CHLOROPLASTIC"/>
    <property type="match status" value="1"/>
</dbReference>
<dbReference type="Proteomes" id="UP000262004">
    <property type="component" value="Chromosome"/>
</dbReference>
<dbReference type="InterPro" id="IPR036298">
    <property type="entry name" value="Chalcone_isomerase_sf"/>
</dbReference>
<sequence length="195" mass="21071">MVRTLIALFLSYVLLAAAPAQAEIKLGSATFPESITLDGTPLHLNGAGIRSKFIFHVYAMGLYLPQPVTLAEAALTSPPPRAIRIQLLRDLSGATFADALIEGLKQNQPQEALTAYQASIDTLRQAILSHSEYKENSVVLISEDKNGTVHITVQDKPLVEPIQQPGFFSLLLSIWLGPKPAQDSLKTELLKGSAS</sequence>
<keyword evidence="1" id="KW-0732">Signal</keyword>
<dbReference type="PANTHER" id="PTHR47698:SF2">
    <property type="entry name" value="FATTY-ACID-BINDING PROTEIN 3, CHLOROPLASTIC"/>
    <property type="match status" value="1"/>
</dbReference>
<feature type="domain" description="Chalcone isomerase" evidence="2">
    <location>
        <begin position="27"/>
        <end position="190"/>
    </location>
</feature>
<dbReference type="KEGG" id="htl:HPTL_1562"/>
<keyword evidence="4" id="KW-1185">Reference proteome</keyword>
<organism evidence="3 4">
    <name type="scientific">Hydrogenophilus thermoluteolus</name>
    <name type="common">Pseudomonas hydrogenothermophila</name>
    <dbReference type="NCBI Taxonomy" id="297"/>
    <lineage>
        <taxon>Bacteria</taxon>
        <taxon>Pseudomonadati</taxon>
        <taxon>Pseudomonadota</taxon>
        <taxon>Hydrogenophilia</taxon>
        <taxon>Hydrogenophilales</taxon>
        <taxon>Hydrogenophilaceae</taxon>
        <taxon>Hydrogenophilus</taxon>
    </lineage>
</organism>
<evidence type="ECO:0000259" key="2">
    <source>
        <dbReference type="Pfam" id="PF16036"/>
    </source>
</evidence>
<dbReference type="InterPro" id="IPR016087">
    <property type="entry name" value="Chalcone_isomerase"/>
</dbReference>
<dbReference type="Gene3D" id="3.50.70.10">
    <property type="match status" value="1"/>
</dbReference>
<evidence type="ECO:0000313" key="4">
    <source>
        <dbReference type="Proteomes" id="UP000262004"/>
    </source>
</evidence>
<evidence type="ECO:0000256" key="1">
    <source>
        <dbReference type="SAM" id="SignalP"/>
    </source>
</evidence>
<dbReference type="GO" id="GO:0016872">
    <property type="term" value="F:intramolecular lyase activity"/>
    <property type="evidence" value="ECO:0007669"/>
    <property type="project" value="InterPro"/>
</dbReference>
<keyword evidence="3" id="KW-0413">Isomerase</keyword>
<dbReference type="RefSeq" id="WP_170141315.1">
    <property type="nucleotide sequence ID" value="NZ_AP018558.1"/>
</dbReference>
<accession>A0A2Z6DZY2</accession>
<dbReference type="InterPro" id="IPR016088">
    <property type="entry name" value="Chalcone_isomerase_3-sand"/>
</dbReference>
<dbReference type="EMBL" id="AP018558">
    <property type="protein sequence ID" value="BBD77822.1"/>
    <property type="molecule type" value="Genomic_DNA"/>
</dbReference>
<dbReference type="AlphaFoldDB" id="A0A2Z6DZY2"/>
<evidence type="ECO:0000313" key="3">
    <source>
        <dbReference type="EMBL" id="BBD77822.1"/>
    </source>
</evidence>
<dbReference type="Pfam" id="PF16036">
    <property type="entry name" value="Chalcone_3"/>
    <property type="match status" value="1"/>
</dbReference>